<sequence length="65" mass="7402">MNFLHFLRMSYWVRNPPSAQRVKLVLVVVVVCLVILGIEYAGLWPDWATREPRAPGRIPRVGLSG</sequence>
<proteinExistence type="predicted"/>
<evidence type="ECO:0000256" key="1">
    <source>
        <dbReference type="SAM" id="Phobius"/>
    </source>
</evidence>
<accession>A0ABV7TM77</accession>
<protein>
    <submittedName>
        <fullName evidence="2">Uncharacterized protein</fullName>
    </submittedName>
</protein>
<keyword evidence="1" id="KW-0812">Transmembrane</keyword>
<name>A0ABV7TM77_9RHOB</name>
<feature type="transmembrane region" description="Helical" evidence="1">
    <location>
        <begin position="21"/>
        <end position="43"/>
    </location>
</feature>
<evidence type="ECO:0000313" key="2">
    <source>
        <dbReference type="EMBL" id="MFC3616410.1"/>
    </source>
</evidence>
<reference evidence="3" key="1">
    <citation type="journal article" date="2019" name="Int. J. Syst. Evol. Microbiol.">
        <title>The Global Catalogue of Microorganisms (GCM) 10K type strain sequencing project: providing services to taxonomists for standard genome sequencing and annotation.</title>
        <authorList>
            <consortium name="The Broad Institute Genomics Platform"/>
            <consortium name="The Broad Institute Genome Sequencing Center for Infectious Disease"/>
            <person name="Wu L."/>
            <person name="Ma J."/>
        </authorList>
    </citation>
    <scope>NUCLEOTIDE SEQUENCE [LARGE SCALE GENOMIC DNA]</scope>
    <source>
        <strain evidence="3">KCTC 42911</strain>
    </source>
</reference>
<dbReference type="Proteomes" id="UP001595629">
    <property type="component" value="Unassembled WGS sequence"/>
</dbReference>
<keyword evidence="1" id="KW-1133">Transmembrane helix</keyword>
<comment type="caution">
    <text evidence="2">The sequence shown here is derived from an EMBL/GenBank/DDBJ whole genome shotgun (WGS) entry which is preliminary data.</text>
</comment>
<keyword evidence="3" id="KW-1185">Reference proteome</keyword>
<organism evidence="2 3">
    <name type="scientific">Lutimaribacter marinistellae</name>
    <dbReference type="NCBI Taxonomy" id="1820329"/>
    <lineage>
        <taxon>Bacteria</taxon>
        <taxon>Pseudomonadati</taxon>
        <taxon>Pseudomonadota</taxon>
        <taxon>Alphaproteobacteria</taxon>
        <taxon>Rhodobacterales</taxon>
        <taxon>Roseobacteraceae</taxon>
        <taxon>Lutimaribacter</taxon>
    </lineage>
</organism>
<gene>
    <name evidence="2" type="ORF">ACFORG_21925</name>
</gene>
<evidence type="ECO:0000313" key="3">
    <source>
        <dbReference type="Proteomes" id="UP001595629"/>
    </source>
</evidence>
<dbReference type="RefSeq" id="WP_386737724.1">
    <property type="nucleotide sequence ID" value="NZ_JBHRXI010000049.1"/>
</dbReference>
<keyword evidence="1" id="KW-0472">Membrane</keyword>
<dbReference type="EMBL" id="JBHRXI010000049">
    <property type="protein sequence ID" value="MFC3616410.1"/>
    <property type="molecule type" value="Genomic_DNA"/>
</dbReference>